<dbReference type="OrthoDB" id="5277092at2759"/>
<accession>A0A5C3F8K5</accession>
<proteinExistence type="predicted"/>
<dbReference type="Proteomes" id="UP000323386">
    <property type="component" value="Unassembled WGS sequence"/>
</dbReference>
<name>A0A5C3F8K5_9BASI</name>
<evidence type="ECO:0000313" key="2">
    <source>
        <dbReference type="Proteomes" id="UP000323386"/>
    </source>
</evidence>
<gene>
    <name evidence="1" type="ORF">PSFLO_06204</name>
</gene>
<reference evidence="1 2" key="1">
    <citation type="submission" date="2018-03" db="EMBL/GenBank/DDBJ databases">
        <authorList>
            <person name="Guldener U."/>
        </authorList>
    </citation>
    <scope>NUCLEOTIDE SEQUENCE [LARGE SCALE GENOMIC DNA]</scope>
    <source>
        <strain evidence="1 2">DAOM196992</strain>
    </source>
</reference>
<dbReference type="EMBL" id="OOIP01000022">
    <property type="protein sequence ID" value="SPO40722.1"/>
    <property type="molecule type" value="Genomic_DNA"/>
</dbReference>
<organism evidence="1 2">
    <name type="scientific">Pseudozyma flocculosa</name>
    <dbReference type="NCBI Taxonomy" id="84751"/>
    <lineage>
        <taxon>Eukaryota</taxon>
        <taxon>Fungi</taxon>
        <taxon>Dikarya</taxon>
        <taxon>Basidiomycota</taxon>
        <taxon>Ustilaginomycotina</taxon>
        <taxon>Ustilaginomycetes</taxon>
        <taxon>Ustilaginales</taxon>
        <taxon>Ustilaginaceae</taxon>
        <taxon>Pseudozyma</taxon>
    </lineage>
</organism>
<protein>
    <submittedName>
        <fullName evidence="1">Uncharacterized protein</fullName>
    </submittedName>
</protein>
<dbReference type="AlphaFoldDB" id="A0A5C3F8K5"/>
<evidence type="ECO:0000313" key="1">
    <source>
        <dbReference type="EMBL" id="SPO40722.1"/>
    </source>
</evidence>
<keyword evidence="2" id="KW-1185">Reference proteome</keyword>
<sequence length="110" mass="12180">MLMLSLHMVASRLIERSARSSNLIDRLDSPAHRDVKSFVQTHPSSKFTLDGERGSGKSVLCAKQANGQLTCTEIALEARHLFSTMQSLNFFCALPQDPAKTHINCEPIPQ</sequence>